<comment type="similarity">
    <text evidence="1">Belongs to the CNOT9 family.</text>
</comment>
<keyword evidence="3" id="KW-1185">Reference proteome</keyword>
<dbReference type="Pfam" id="PF04078">
    <property type="entry name" value="Rcd1"/>
    <property type="match status" value="1"/>
</dbReference>
<dbReference type="InterPro" id="IPR011989">
    <property type="entry name" value="ARM-like"/>
</dbReference>
<gene>
    <name evidence="2" type="primary">RQCD1_5</name>
    <name evidence="2" type="ORF">HAX54_036891</name>
</gene>
<dbReference type="Gene3D" id="1.25.10.10">
    <property type="entry name" value="Leucine-rich Repeat Variant"/>
    <property type="match status" value="1"/>
</dbReference>
<dbReference type="SUPFAM" id="SSF48371">
    <property type="entry name" value="ARM repeat"/>
    <property type="match status" value="1"/>
</dbReference>
<evidence type="ECO:0000313" key="3">
    <source>
        <dbReference type="Proteomes" id="UP000823775"/>
    </source>
</evidence>
<dbReference type="PANTHER" id="PTHR12262">
    <property type="entry name" value="CCR4-NOT TRANSCRIPTION COMPLEX SUBUNIT 9"/>
    <property type="match status" value="1"/>
</dbReference>
<evidence type="ECO:0000256" key="1">
    <source>
        <dbReference type="ARBA" id="ARBA00006385"/>
    </source>
</evidence>
<dbReference type="InterPro" id="IPR016024">
    <property type="entry name" value="ARM-type_fold"/>
</dbReference>
<dbReference type="EMBL" id="JACEIK010004906">
    <property type="protein sequence ID" value="MCD9646737.1"/>
    <property type="molecule type" value="Genomic_DNA"/>
</dbReference>
<protein>
    <submittedName>
        <fullName evidence="2">Cell differentiation protein RCD1</fullName>
    </submittedName>
</protein>
<name>A0ABS8VJT9_DATST</name>
<dbReference type="InterPro" id="IPR007216">
    <property type="entry name" value="CNOT9"/>
</dbReference>
<accession>A0ABS8VJT9</accession>
<dbReference type="Proteomes" id="UP000823775">
    <property type="component" value="Unassembled WGS sequence"/>
</dbReference>
<organism evidence="2 3">
    <name type="scientific">Datura stramonium</name>
    <name type="common">Jimsonweed</name>
    <name type="synonym">Common thornapple</name>
    <dbReference type="NCBI Taxonomy" id="4076"/>
    <lineage>
        <taxon>Eukaryota</taxon>
        <taxon>Viridiplantae</taxon>
        <taxon>Streptophyta</taxon>
        <taxon>Embryophyta</taxon>
        <taxon>Tracheophyta</taxon>
        <taxon>Spermatophyta</taxon>
        <taxon>Magnoliopsida</taxon>
        <taxon>eudicotyledons</taxon>
        <taxon>Gunneridae</taxon>
        <taxon>Pentapetalae</taxon>
        <taxon>asterids</taxon>
        <taxon>lamiids</taxon>
        <taxon>Solanales</taxon>
        <taxon>Solanaceae</taxon>
        <taxon>Solanoideae</taxon>
        <taxon>Datureae</taxon>
        <taxon>Datura</taxon>
    </lineage>
</organism>
<comment type="caution">
    <text evidence="2">The sequence shown here is derived from an EMBL/GenBank/DDBJ whole genome shotgun (WGS) entry which is preliminary data.</text>
</comment>
<reference evidence="2 3" key="1">
    <citation type="journal article" date="2021" name="BMC Genomics">
        <title>Datura genome reveals duplications of psychoactive alkaloid biosynthetic genes and high mutation rate following tissue culture.</title>
        <authorList>
            <person name="Rajewski A."/>
            <person name="Carter-House D."/>
            <person name="Stajich J."/>
            <person name="Litt A."/>
        </authorList>
    </citation>
    <scope>NUCLEOTIDE SEQUENCE [LARGE SCALE GENOMIC DNA]</scope>
    <source>
        <strain evidence="2">AR-01</strain>
    </source>
</reference>
<evidence type="ECO:0000313" key="2">
    <source>
        <dbReference type="EMBL" id="MCD9646737.1"/>
    </source>
</evidence>
<sequence>MALLREERHMTPEVIAVYQNLLPSMLSMKESTRACNALALFQVMANNPETRRELIQAKIPCYFYPFLKPSGNDKPLEYLRLTSLAVLGSLAKFDDPNGPMILHFFMKTEVVPLCLTCMDLCDELSRKVATLIVMKILMQVEGLTYCCATAERFYSIVQVLYRVVEKLSEKPCLLHLKFVTQCYLSLSEVLRFIGPCDAFRNQVPRQLFDNTFRDIIRDDHETSWMLQVLYFNIYERLNFNIANLDTIVRKAKKKK</sequence>
<proteinExistence type="inferred from homology"/>